<keyword evidence="1" id="KW-0343">GTPase activation</keyword>
<feature type="region of interest" description="Disordered" evidence="2">
    <location>
        <begin position="396"/>
        <end position="430"/>
    </location>
</feature>
<proteinExistence type="predicted"/>
<dbReference type="SUPFAM" id="SSF48350">
    <property type="entry name" value="GTPase activation domain, GAP"/>
    <property type="match status" value="1"/>
</dbReference>
<gene>
    <name evidence="5" type="ORF">HBR001_LOCUS4083</name>
</gene>
<evidence type="ECO:0000259" key="3">
    <source>
        <dbReference type="PROSITE" id="PS50003"/>
    </source>
</evidence>
<sequence length="718" mass="77477">MSTALRSRFVRSAGADATESSDSHVRDAARDNVDDRYPLGGHVRPELMPRGDPMPLNDRPVRCSRPLQRDGVAPLCSGTGRRSTGSRADAAREEPTDDRSRRPTPSATTKRAEKMWYNDSDEEEVEEKELVAKLAAARKHMVAIRAVPSDVDPKRSGVERPEVQCASRPSPTTLQAVSPLPMVGTDAAVDRRAANVRVASRAATAAKSARDTLPTSTPSPSTVSASGTATDAVQSTKVQTGGFGNAPTIVINRRTDRLKHSASGSEYSGSPRVGGGSPEEVLSPGPRKAPGAFPGRPGTGVLLEGWLRLKQRRGVKGLKKWDARYFVLHARSNEVRYYADVVQSAWGTIPLGELGSISLRLIQRIGKLSHPRYKGCHFDITCRRNTWGTHCADDDISSDDEDPSGNTNVTSEAAGVAPSRQEKGGSTPRSTRVYSLVADSPQVTVAWVNMLDSLLTRSANSPRPETSAPVETSSAASVANVGARGKKPVVRPQDGALDPELSVLLGPGESVPRATVYAMNFIFDSTPGIETPKFYEAAPDATKLKAALKFLNGFAGQHVSRKPTKAELEELLDAVTAGAVIKRWLQQLQQPLVPCALYDDYRALAQTTSVDRRPKLCALLEALPKKNLTMLACLLFHLNDVNVYASKNGMDATRLAHDFTAFILRPSTRSSSSSPCSSDKSRDDATAAAMQHLVAEMIINVDTFMDEKEAQVLEDNRL</sequence>
<dbReference type="AlphaFoldDB" id="A0AAV0TTN7"/>
<dbReference type="Gene3D" id="1.10.555.10">
    <property type="entry name" value="Rho GTPase activation protein"/>
    <property type="match status" value="1"/>
</dbReference>
<organism evidence="5 6">
    <name type="scientific">Hyaloperonospora brassicae</name>
    <name type="common">Brassica downy mildew</name>
    <name type="synonym">Peronospora brassicae</name>
    <dbReference type="NCBI Taxonomy" id="162125"/>
    <lineage>
        <taxon>Eukaryota</taxon>
        <taxon>Sar</taxon>
        <taxon>Stramenopiles</taxon>
        <taxon>Oomycota</taxon>
        <taxon>Peronosporomycetes</taxon>
        <taxon>Peronosporales</taxon>
        <taxon>Peronosporaceae</taxon>
        <taxon>Hyaloperonospora</taxon>
    </lineage>
</organism>
<keyword evidence="6" id="KW-1185">Reference proteome</keyword>
<feature type="compositionally biased region" description="Polar residues" evidence="2">
    <location>
        <begin position="167"/>
        <end position="176"/>
    </location>
</feature>
<evidence type="ECO:0000313" key="5">
    <source>
        <dbReference type="EMBL" id="CAI5727419.1"/>
    </source>
</evidence>
<feature type="compositionally biased region" description="Polar residues" evidence="2">
    <location>
        <begin position="458"/>
        <end position="477"/>
    </location>
</feature>
<dbReference type="Proteomes" id="UP001162031">
    <property type="component" value="Unassembled WGS sequence"/>
</dbReference>
<evidence type="ECO:0000259" key="4">
    <source>
        <dbReference type="PROSITE" id="PS50238"/>
    </source>
</evidence>
<protein>
    <recommendedName>
        <fullName evidence="7">Rho-GAP domain-containing protein</fullName>
    </recommendedName>
</protein>
<dbReference type="PANTHER" id="PTHR23176">
    <property type="entry name" value="RHO/RAC/CDC GTPASE-ACTIVATING PROTEIN"/>
    <property type="match status" value="1"/>
</dbReference>
<dbReference type="PROSITE" id="PS50003">
    <property type="entry name" value="PH_DOMAIN"/>
    <property type="match status" value="1"/>
</dbReference>
<evidence type="ECO:0000313" key="6">
    <source>
        <dbReference type="Proteomes" id="UP001162031"/>
    </source>
</evidence>
<feature type="domain" description="Rho-GAP" evidence="4">
    <location>
        <begin position="499"/>
        <end position="705"/>
    </location>
</feature>
<dbReference type="Gene3D" id="2.30.29.30">
    <property type="entry name" value="Pleckstrin-homology domain (PH domain)/Phosphotyrosine-binding domain (PTB)"/>
    <property type="match status" value="1"/>
</dbReference>
<reference evidence="5" key="1">
    <citation type="submission" date="2022-12" db="EMBL/GenBank/DDBJ databases">
        <authorList>
            <person name="Webb A."/>
        </authorList>
    </citation>
    <scope>NUCLEOTIDE SEQUENCE</scope>
    <source>
        <strain evidence="5">Hp1</strain>
    </source>
</reference>
<feature type="region of interest" description="Disordered" evidence="2">
    <location>
        <begin position="1"/>
        <end position="124"/>
    </location>
</feature>
<dbReference type="InterPro" id="IPR011993">
    <property type="entry name" value="PH-like_dom_sf"/>
</dbReference>
<feature type="region of interest" description="Disordered" evidence="2">
    <location>
        <begin position="152"/>
        <end position="178"/>
    </location>
</feature>
<dbReference type="InterPro" id="IPR000198">
    <property type="entry name" value="RhoGAP_dom"/>
</dbReference>
<dbReference type="InterPro" id="IPR001849">
    <property type="entry name" value="PH_domain"/>
</dbReference>
<feature type="region of interest" description="Disordered" evidence="2">
    <location>
        <begin position="458"/>
        <end position="494"/>
    </location>
</feature>
<dbReference type="GO" id="GO:0005096">
    <property type="term" value="F:GTPase activator activity"/>
    <property type="evidence" value="ECO:0007669"/>
    <property type="project" value="UniProtKB-KW"/>
</dbReference>
<feature type="compositionally biased region" description="Basic and acidic residues" evidence="2">
    <location>
        <begin position="21"/>
        <end position="49"/>
    </location>
</feature>
<evidence type="ECO:0000256" key="2">
    <source>
        <dbReference type="SAM" id="MobiDB-lite"/>
    </source>
</evidence>
<name>A0AAV0TTN7_HYABA</name>
<dbReference type="Pfam" id="PF00620">
    <property type="entry name" value="RhoGAP"/>
    <property type="match status" value="1"/>
</dbReference>
<dbReference type="InterPro" id="IPR050729">
    <property type="entry name" value="Rho-GAP"/>
</dbReference>
<feature type="region of interest" description="Disordered" evidence="2">
    <location>
        <begin position="203"/>
        <end position="295"/>
    </location>
</feature>
<feature type="compositionally biased region" description="Basic and acidic residues" evidence="2">
    <location>
        <begin position="152"/>
        <end position="162"/>
    </location>
</feature>
<dbReference type="SMART" id="SM00324">
    <property type="entry name" value="RhoGAP"/>
    <property type="match status" value="1"/>
</dbReference>
<dbReference type="SUPFAM" id="SSF50729">
    <property type="entry name" value="PH domain-like"/>
    <property type="match status" value="1"/>
</dbReference>
<dbReference type="PANTHER" id="PTHR23176:SF0">
    <property type="entry name" value="RHO GTPASE ACTIVATING PROTEIN AT 19D, ISOFORM D"/>
    <property type="match status" value="1"/>
</dbReference>
<dbReference type="GO" id="GO:0007165">
    <property type="term" value="P:signal transduction"/>
    <property type="evidence" value="ECO:0007669"/>
    <property type="project" value="InterPro"/>
</dbReference>
<feature type="compositionally biased region" description="Basic and acidic residues" evidence="2">
    <location>
        <begin position="89"/>
        <end position="101"/>
    </location>
</feature>
<evidence type="ECO:0008006" key="7">
    <source>
        <dbReference type="Google" id="ProtNLM"/>
    </source>
</evidence>
<dbReference type="GO" id="GO:0005737">
    <property type="term" value="C:cytoplasm"/>
    <property type="evidence" value="ECO:0007669"/>
    <property type="project" value="TreeGrafter"/>
</dbReference>
<feature type="compositionally biased region" description="Low complexity" evidence="2">
    <location>
        <begin position="203"/>
        <end position="230"/>
    </location>
</feature>
<dbReference type="SMART" id="SM00233">
    <property type="entry name" value="PH"/>
    <property type="match status" value="1"/>
</dbReference>
<feature type="domain" description="PH" evidence="3">
    <location>
        <begin position="300"/>
        <end position="456"/>
    </location>
</feature>
<dbReference type="InterPro" id="IPR008936">
    <property type="entry name" value="Rho_GTPase_activation_prot"/>
</dbReference>
<comment type="caution">
    <text evidence="5">The sequence shown here is derived from an EMBL/GenBank/DDBJ whole genome shotgun (WGS) entry which is preliminary data.</text>
</comment>
<dbReference type="EMBL" id="CANTFL010000748">
    <property type="protein sequence ID" value="CAI5727419.1"/>
    <property type="molecule type" value="Genomic_DNA"/>
</dbReference>
<evidence type="ECO:0000256" key="1">
    <source>
        <dbReference type="ARBA" id="ARBA00022468"/>
    </source>
</evidence>
<dbReference type="PROSITE" id="PS50238">
    <property type="entry name" value="RHOGAP"/>
    <property type="match status" value="1"/>
</dbReference>
<accession>A0AAV0TTN7</accession>